<dbReference type="SUPFAM" id="SSF54913">
    <property type="entry name" value="GlnB-like"/>
    <property type="match status" value="1"/>
</dbReference>
<comment type="similarity">
    <text evidence="1">Belongs to the CutA family.</text>
</comment>
<dbReference type="RefSeq" id="WP_013932548.1">
    <property type="nucleotide sequence ID" value="NC_015707.1"/>
</dbReference>
<dbReference type="PATRIC" id="fig|688269.3.peg.1295"/>
<dbReference type="GO" id="GO:0010038">
    <property type="term" value="P:response to metal ion"/>
    <property type="evidence" value="ECO:0007669"/>
    <property type="project" value="InterPro"/>
</dbReference>
<dbReference type="PANTHER" id="PTHR23419">
    <property type="entry name" value="DIVALENT CATION TOLERANCE CUTA-RELATED"/>
    <property type="match status" value="1"/>
</dbReference>
<dbReference type="InterPro" id="IPR004323">
    <property type="entry name" value="Ion_tolerance_CutA"/>
</dbReference>
<evidence type="ECO:0000313" key="3">
    <source>
        <dbReference type="Proteomes" id="UP000006804"/>
    </source>
</evidence>
<reference evidence="2 3" key="1">
    <citation type="submission" date="2010-11" db="EMBL/GenBank/DDBJ databases">
        <title>The complete genome of Thermotoga thermarum DSM 5069.</title>
        <authorList>
            <consortium name="US DOE Joint Genome Institute (JGI-PGF)"/>
            <person name="Lucas S."/>
            <person name="Copeland A."/>
            <person name="Lapidus A."/>
            <person name="Bruce D."/>
            <person name="Goodwin L."/>
            <person name="Pitluck S."/>
            <person name="Kyrpides N."/>
            <person name="Mavromatis K."/>
            <person name="Ivanova N."/>
            <person name="Zeytun A."/>
            <person name="Brettin T."/>
            <person name="Detter J.C."/>
            <person name="Tapia R."/>
            <person name="Han C."/>
            <person name="Land M."/>
            <person name="Hauser L."/>
            <person name="Markowitz V."/>
            <person name="Cheng J.-F."/>
            <person name="Hugenholtz P."/>
            <person name="Woyke T."/>
            <person name="Wu D."/>
            <person name="Spring S."/>
            <person name="Schroeder M."/>
            <person name="Brambilla E."/>
            <person name="Klenk H.-P."/>
            <person name="Eisen J.A."/>
        </authorList>
    </citation>
    <scope>NUCLEOTIDE SEQUENCE [LARGE SCALE GENOMIC DNA]</scope>
    <source>
        <strain evidence="2 3">DSM 5069</strain>
    </source>
</reference>
<dbReference type="InterPro" id="IPR053426">
    <property type="entry name" value="CutA_tolerance"/>
</dbReference>
<evidence type="ECO:0000256" key="1">
    <source>
        <dbReference type="ARBA" id="ARBA00010169"/>
    </source>
</evidence>
<keyword evidence="3" id="KW-1185">Reference proteome</keyword>
<dbReference type="OrthoDB" id="37622at2"/>
<dbReference type="Gene3D" id="3.30.70.120">
    <property type="match status" value="1"/>
</dbReference>
<name>F7YUD0_9THEM</name>
<dbReference type="HOGENOM" id="CLU_098807_3_1_0"/>
<dbReference type="EMBL" id="CP002351">
    <property type="protein sequence ID" value="AEH51329.1"/>
    <property type="molecule type" value="Genomic_DNA"/>
</dbReference>
<dbReference type="GO" id="GO:0005507">
    <property type="term" value="F:copper ion binding"/>
    <property type="evidence" value="ECO:0007669"/>
    <property type="project" value="TreeGrafter"/>
</dbReference>
<dbReference type="STRING" id="688269.Theth_1258"/>
<protein>
    <submittedName>
        <fullName evidence="2">CutA1 divalent ion tolerance protein</fullName>
    </submittedName>
</protein>
<dbReference type="InterPro" id="IPR011322">
    <property type="entry name" value="N-reg_PII-like_a/b"/>
</dbReference>
<organism evidence="2 3">
    <name type="scientific">Pseudothermotoga thermarum DSM 5069</name>
    <dbReference type="NCBI Taxonomy" id="688269"/>
    <lineage>
        <taxon>Bacteria</taxon>
        <taxon>Thermotogati</taxon>
        <taxon>Thermotogota</taxon>
        <taxon>Thermotogae</taxon>
        <taxon>Thermotogales</taxon>
        <taxon>Thermotogaceae</taxon>
        <taxon>Pseudothermotoga</taxon>
    </lineage>
</organism>
<dbReference type="PANTHER" id="PTHR23419:SF8">
    <property type="entry name" value="FI09726P"/>
    <property type="match status" value="1"/>
</dbReference>
<dbReference type="InterPro" id="IPR015867">
    <property type="entry name" value="N-reg_PII/ATP_PRibTrfase_C"/>
</dbReference>
<dbReference type="KEGG" id="tta:Theth_1258"/>
<proteinExistence type="inferred from homology"/>
<gene>
    <name evidence="2" type="ORF">Theth_1258</name>
</gene>
<sequence length="101" mass="11737">MILIYSTFPSEEKALEVCKKLLEEKLIACYNAFPIKSGYWWNGEITYDAETAVILKTSKVKKELVFKRLKELHPYTTPAIFSIEVEEVDQKYLSWLVQVTG</sequence>
<dbReference type="eggNOG" id="COG1324">
    <property type="taxonomic scope" value="Bacteria"/>
</dbReference>
<evidence type="ECO:0000313" key="2">
    <source>
        <dbReference type="EMBL" id="AEH51329.1"/>
    </source>
</evidence>
<dbReference type="Proteomes" id="UP000006804">
    <property type="component" value="Chromosome"/>
</dbReference>
<dbReference type="Pfam" id="PF03091">
    <property type="entry name" value="CutA1"/>
    <property type="match status" value="1"/>
</dbReference>
<accession>F7YUD0</accession>
<dbReference type="AlphaFoldDB" id="F7YUD0"/>
<dbReference type="NCBIfam" id="NF041095">
    <property type="entry name" value="dival_cat_tol_CutA"/>
    <property type="match status" value="1"/>
</dbReference>